<evidence type="ECO:0000256" key="1">
    <source>
        <dbReference type="SAM" id="Phobius"/>
    </source>
</evidence>
<dbReference type="Proteomes" id="UP000019028">
    <property type="component" value="Chromosome"/>
</dbReference>
<protein>
    <submittedName>
        <fullName evidence="2">Putative ammonia monooxygenase</fullName>
    </submittedName>
</protein>
<feature type="transmembrane region" description="Helical" evidence="1">
    <location>
        <begin position="63"/>
        <end position="82"/>
    </location>
</feature>
<feature type="transmembrane region" description="Helical" evidence="1">
    <location>
        <begin position="186"/>
        <end position="203"/>
    </location>
</feature>
<dbReference type="PANTHER" id="PTHR38457:SF1">
    <property type="entry name" value="REGULATOR ABRB-RELATED"/>
    <property type="match status" value="1"/>
</dbReference>
<evidence type="ECO:0000313" key="2">
    <source>
        <dbReference type="EMBL" id="AHF75442.1"/>
    </source>
</evidence>
<reference evidence="2 3" key="1">
    <citation type="journal article" date="2014" name="Genome Biol. Evol.">
        <title>Genome degeneration and adaptation in a nascent stage of symbiosis.</title>
        <authorList>
            <person name="Oakeson K.F."/>
            <person name="Gil R."/>
            <person name="Clayton A.L."/>
            <person name="Dunn D.M."/>
            <person name="von Niederhausern A.C."/>
            <person name="Hamil C."/>
            <person name="Aoyagi A."/>
            <person name="Duval B."/>
            <person name="Baca A."/>
            <person name="Silva F.J."/>
            <person name="Vallier A."/>
            <person name="Jackson D.G."/>
            <person name="Latorre A."/>
            <person name="Weiss R.B."/>
            <person name="Heddi A."/>
            <person name="Moya A."/>
            <person name="Dale C."/>
        </authorList>
    </citation>
    <scope>NUCLEOTIDE SEQUENCE [LARGE SCALE GENOMIC DNA]</scope>
    <source>
        <strain evidence="2 3">HS1</strain>
    </source>
</reference>
<dbReference type="InterPro" id="IPR007820">
    <property type="entry name" value="AbrB_fam"/>
</dbReference>
<gene>
    <name evidence="2" type="ORF">Sant_0336</name>
</gene>
<dbReference type="EMBL" id="CP006569">
    <property type="protein sequence ID" value="AHF75442.1"/>
    <property type="molecule type" value="Genomic_DNA"/>
</dbReference>
<dbReference type="NCBIfam" id="TIGR03082">
    <property type="entry name" value="Gneg_AbrB_dup"/>
    <property type="match status" value="2"/>
</dbReference>
<dbReference type="Pfam" id="PF05145">
    <property type="entry name" value="AbrB"/>
    <property type="match status" value="1"/>
</dbReference>
<dbReference type="KEGG" id="sod:Sant_0336"/>
<sequence>MKALPVYLQWLILLACSLALGFILQHYHVPAALLLGPMMVGLVMALSGARIAISPKVFIGCQAILGCMIAGALSPSILSVLVSDWLPVVLTLAVTLLASGLSGWLLVRFSSLPGPTGAWGASPGGASAMVAMAGDFGADVRLVAFMQYLRVLFVATAAAAVAHIAMGEQGAVAPAVQWFPPLDLRFVATLGVAAVGAILGRRLRIPAGPLLLPMVAGATLHATGTLTLQVPEWLLALAYAFIGWSVGLRFTRAIVLLALKTLPQMLASIAGLMLLCGAMAWLLTKLLPVDLLTAYLATSPGGLDTVAIIAAGSQVNIGFVMAMQSLRLFAILLVGPAMARFISRTSVRRQASQSRG</sequence>
<dbReference type="PATRIC" id="fig|1239307.3.peg.355"/>
<feature type="transmembrane region" description="Helical" evidence="1">
    <location>
        <begin position="31"/>
        <end position="51"/>
    </location>
</feature>
<accession>W0HSG3</accession>
<feature type="transmembrane region" description="Helical" evidence="1">
    <location>
        <begin position="88"/>
        <end position="107"/>
    </location>
</feature>
<feature type="transmembrane region" description="Helical" evidence="1">
    <location>
        <begin position="266"/>
        <end position="283"/>
    </location>
</feature>
<dbReference type="PIRSF" id="PIRSF038991">
    <property type="entry name" value="Protein_AbrB"/>
    <property type="match status" value="1"/>
</dbReference>
<organism evidence="2 3">
    <name type="scientific">Sodalis praecaptivus</name>
    <dbReference type="NCBI Taxonomy" id="1239307"/>
    <lineage>
        <taxon>Bacteria</taxon>
        <taxon>Pseudomonadati</taxon>
        <taxon>Pseudomonadota</taxon>
        <taxon>Gammaproteobacteria</taxon>
        <taxon>Enterobacterales</taxon>
        <taxon>Bruguierivoracaceae</taxon>
        <taxon>Sodalis</taxon>
    </lineage>
</organism>
<dbReference type="OrthoDB" id="9809910at2"/>
<dbReference type="PANTHER" id="PTHR38457">
    <property type="entry name" value="REGULATOR ABRB-RELATED"/>
    <property type="match status" value="1"/>
</dbReference>
<dbReference type="GO" id="GO:0004497">
    <property type="term" value="F:monooxygenase activity"/>
    <property type="evidence" value="ECO:0007669"/>
    <property type="project" value="UniProtKB-KW"/>
</dbReference>
<feature type="transmembrane region" description="Helical" evidence="1">
    <location>
        <begin position="148"/>
        <end position="166"/>
    </location>
</feature>
<feature type="transmembrane region" description="Helical" evidence="1">
    <location>
        <begin position="236"/>
        <end position="259"/>
    </location>
</feature>
<dbReference type="InterPro" id="IPR017516">
    <property type="entry name" value="AbrB_dup"/>
</dbReference>
<keyword evidence="1" id="KW-0812">Transmembrane</keyword>
<name>W0HSG3_9GAMM</name>
<keyword evidence="2" id="KW-0560">Oxidoreductase</keyword>
<keyword evidence="2" id="KW-0503">Monooxygenase</keyword>
<dbReference type="RefSeq" id="WP_025420594.1">
    <property type="nucleotide sequence ID" value="NZ_CAUIKD010000103.1"/>
</dbReference>
<keyword evidence="1" id="KW-1133">Transmembrane helix</keyword>
<keyword evidence="1" id="KW-0472">Membrane</keyword>
<feature type="transmembrane region" description="Helical" evidence="1">
    <location>
        <begin position="210"/>
        <end position="230"/>
    </location>
</feature>
<dbReference type="GO" id="GO:0016020">
    <property type="term" value="C:membrane"/>
    <property type="evidence" value="ECO:0007669"/>
    <property type="project" value="InterPro"/>
</dbReference>
<dbReference type="GO" id="GO:0010468">
    <property type="term" value="P:regulation of gene expression"/>
    <property type="evidence" value="ECO:0007669"/>
    <property type="project" value="InterPro"/>
</dbReference>
<keyword evidence="3" id="KW-1185">Reference proteome</keyword>
<feature type="transmembrane region" description="Helical" evidence="1">
    <location>
        <begin position="326"/>
        <end position="343"/>
    </location>
</feature>
<proteinExistence type="predicted"/>
<dbReference type="HOGENOM" id="CLU_050210_0_1_6"/>
<dbReference type="AlphaFoldDB" id="W0HSG3"/>
<evidence type="ECO:0000313" key="3">
    <source>
        <dbReference type="Proteomes" id="UP000019028"/>
    </source>
</evidence>
<dbReference type="PROSITE" id="PS51257">
    <property type="entry name" value="PROKAR_LIPOPROTEIN"/>
    <property type="match status" value="1"/>
</dbReference>